<proteinExistence type="predicted"/>
<protein>
    <recommendedName>
        <fullName evidence="4">Amino acid transport protein</fullName>
    </recommendedName>
</protein>
<organism evidence="2 3">
    <name type="scientific">Rhodoferax koreensis</name>
    <dbReference type="NCBI Taxonomy" id="1842727"/>
    <lineage>
        <taxon>Bacteria</taxon>
        <taxon>Pseudomonadati</taxon>
        <taxon>Pseudomonadota</taxon>
        <taxon>Betaproteobacteria</taxon>
        <taxon>Burkholderiales</taxon>
        <taxon>Comamonadaceae</taxon>
        <taxon>Rhodoferax</taxon>
    </lineage>
</organism>
<dbReference type="EMBL" id="CP019236">
    <property type="protein sequence ID" value="APW39773.1"/>
    <property type="molecule type" value="Genomic_DNA"/>
</dbReference>
<sequence>MDTISTLQSLGLTLPSPAYIFGSVVFGLVGLAAFRHGRKCDDRTSLWLGVGLMLYPYAIDQTWLLYLVGASLCAAWWWLRRAPG</sequence>
<evidence type="ECO:0000313" key="2">
    <source>
        <dbReference type="EMBL" id="APW39773.1"/>
    </source>
</evidence>
<keyword evidence="3" id="KW-1185">Reference proteome</keyword>
<evidence type="ECO:0008006" key="4">
    <source>
        <dbReference type="Google" id="ProtNLM"/>
    </source>
</evidence>
<evidence type="ECO:0000256" key="1">
    <source>
        <dbReference type="SAM" id="Phobius"/>
    </source>
</evidence>
<feature type="transmembrane region" description="Helical" evidence="1">
    <location>
        <begin position="46"/>
        <end position="79"/>
    </location>
</feature>
<keyword evidence="1" id="KW-0812">Transmembrane</keyword>
<dbReference type="Proteomes" id="UP000186609">
    <property type="component" value="Chromosome"/>
</dbReference>
<feature type="transmembrane region" description="Helical" evidence="1">
    <location>
        <begin position="16"/>
        <end position="34"/>
    </location>
</feature>
<gene>
    <name evidence="2" type="ORF">RD110_23345</name>
</gene>
<dbReference type="KEGG" id="rhy:RD110_23345"/>
<keyword evidence="1" id="KW-1133">Transmembrane helix</keyword>
<name>A0A1P8K187_9BURK</name>
<evidence type="ECO:0000313" key="3">
    <source>
        <dbReference type="Proteomes" id="UP000186609"/>
    </source>
</evidence>
<dbReference type="OrthoDB" id="5525782at2"/>
<reference evidence="2 3" key="1">
    <citation type="submission" date="2017-01" db="EMBL/GenBank/DDBJ databases">
        <authorList>
            <person name="Mah S.A."/>
            <person name="Swanson W.J."/>
            <person name="Moy G.W."/>
            <person name="Vacquier V.D."/>
        </authorList>
    </citation>
    <scope>NUCLEOTIDE SEQUENCE [LARGE SCALE GENOMIC DNA]</scope>
    <source>
        <strain evidence="2 3">DCY110</strain>
    </source>
</reference>
<keyword evidence="1" id="KW-0472">Membrane</keyword>
<dbReference type="AlphaFoldDB" id="A0A1P8K187"/>
<dbReference type="RefSeq" id="WP_076202415.1">
    <property type="nucleotide sequence ID" value="NZ_CP019236.1"/>
</dbReference>
<accession>A0A1P8K187</accession>